<dbReference type="InterPro" id="IPR001387">
    <property type="entry name" value="Cro/C1-type_HTH"/>
</dbReference>
<organism evidence="2 3">
    <name type="scientific">Listeria booriae</name>
    <dbReference type="NCBI Taxonomy" id="1552123"/>
    <lineage>
        <taxon>Bacteria</taxon>
        <taxon>Bacillati</taxon>
        <taxon>Bacillota</taxon>
        <taxon>Bacilli</taxon>
        <taxon>Bacillales</taxon>
        <taxon>Listeriaceae</taxon>
        <taxon>Listeria</taxon>
    </lineage>
</organism>
<dbReference type="InterPro" id="IPR010982">
    <property type="entry name" value="Lambda_DNA-bd_dom_sf"/>
</dbReference>
<dbReference type="Pfam" id="PF13443">
    <property type="entry name" value="HTH_26"/>
    <property type="match status" value="1"/>
</dbReference>
<dbReference type="Proteomes" id="UP000546244">
    <property type="component" value="Unassembled WGS sequence"/>
</dbReference>
<reference evidence="2 3" key="1">
    <citation type="submission" date="2020-03" db="EMBL/GenBank/DDBJ databases">
        <title>Soil Listeria distribution.</title>
        <authorList>
            <person name="Liao J."/>
            <person name="Wiedmann M."/>
        </authorList>
    </citation>
    <scope>NUCLEOTIDE SEQUENCE [LARGE SCALE GENOMIC DNA]</scope>
    <source>
        <strain evidence="2 3">FSL L7-1850</strain>
    </source>
</reference>
<dbReference type="CDD" id="cd00093">
    <property type="entry name" value="HTH_XRE"/>
    <property type="match status" value="1"/>
</dbReference>
<dbReference type="SUPFAM" id="SSF47413">
    <property type="entry name" value="lambda repressor-like DNA-binding domains"/>
    <property type="match status" value="1"/>
</dbReference>
<evidence type="ECO:0000313" key="3">
    <source>
        <dbReference type="Proteomes" id="UP000546244"/>
    </source>
</evidence>
<evidence type="ECO:0000313" key="2">
    <source>
        <dbReference type="EMBL" id="MBC2370569.1"/>
    </source>
</evidence>
<dbReference type="RefSeq" id="WP_185617837.1">
    <property type="nucleotide sequence ID" value="NZ_JAARMV010000001.1"/>
</dbReference>
<gene>
    <name evidence="2" type="ORF">HBP98_00990</name>
</gene>
<sequence length="72" mass="8135">MVNIQKLKGIIVEKETTQGILANVIGVDRSTFYRKLREGGSKLTVEEVEKICKYLKLETGEMLDIFFNNIGA</sequence>
<name>A0A7X1DPV9_9LIST</name>
<evidence type="ECO:0000259" key="1">
    <source>
        <dbReference type="Pfam" id="PF13443"/>
    </source>
</evidence>
<accession>A0A7X1DPV9</accession>
<dbReference type="EMBL" id="JAARMV010000001">
    <property type="protein sequence ID" value="MBC2370569.1"/>
    <property type="molecule type" value="Genomic_DNA"/>
</dbReference>
<protein>
    <submittedName>
        <fullName evidence="2">Helix-turn-helix transcriptional regulator</fullName>
    </submittedName>
</protein>
<dbReference type="Gene3D" id="1.10.260.40">
    <property type="entry name" value="lambda repressor-like DNA-binding domains"/>
    <property type="match status" value="1"/>
</dbReference>
<feature type="domain" description="HTH cro/C1-type" evidence="1">
    <location>
        <begin position="6"/>
        <end position="65"/>
    </location>
</feature>
<proteinExistence type="predicted"/>
<dbReference type="GO" id="GO:0003677">
    <property type="term" value="F:DNA binding"/>
    <property type="evidence" value="ECO:0007669"/>
    <property type="project" value="InterPro"/>
</dbReference>
<comment type="caution">
    <text evidence="2">The sequence shown here is derived from an EMBL/GenBank/DDBJ whole genome shotgun (WGS) entry which is preliminary data.</text>
</comment>
<dbReference type="AlphaFoldDB" id="A0A7X1DPV9"/>